<feature type="transmembrane region" description="Helical" evidence="1">
    <location>
        <begin position="125"/>
        <end position="144"/>
    </location>
</feature>
<accession>A0A7V3PUG1</accession>
<dbReference type="PANTHER" id="PTHR22911">
    <property type="entry name" value="ACYL-MALONYL CONDENSING ENZYME-RELATED"/>
    <property type="match status" value="1"/>
</dbReference>
<dbReference type="AlphaFoldDB" id="A0A7V3PUG1"/>
<keyword evidence="1" id="KW-1133">Transmembrane helix</keyword>
<feature type="domain" description="EamA" evidence="2">
    <location>
        <begin position="7"/>
        <end position="142"/>
    </location>
</feature>
<keyword evidence="1" id="KW-0812">Transmembrane</keyword>
<dbReference type="Pfam" id="PF00892">
    <property type="entry name" value="EamA"/>
    <property type="match status" value="2"/>
</dbReference>
<comment type="caution">
    <text evidence="3">The sequence shown here is derived from an EMBL/GenBank/DDBJ whole genome shotgun (WGS) entry which is preliminary data.</text>
</comment>
<feature type="transmembrane region" description="Helical" evidence="1">
    <location>
        <begin position="69"/>
        <end position="90"/>
    </location>
</feature>
<protein>
    <submittedName>
        <fullName evidence="3">DMT family transporter</fullName>
    </submittedName>
</protein>
<evidence type="ECO:0000256" key="1">
    <source>
        <dbReference type="SAM" id="Phobius"/>
    </source>
</evidence>
<dbReference type="EMBL" id="DTMZ01000162">
    <property type="protein sequence ID" value="HGD13724.1"/>
    <property type="molecule type" value="Genomic_DNA"/>
</dbReference>
<dbReference type="GO" id="GO:0016020">
    <property type="term" value="C:membrane"/>
    <property type="evidence" value="ECO:0007669"/>
    <property type="project" value="InterPro"/>
</dbReference>
<feature type="transmembrane region" description="Helical" evidence="1">
    <location>
        <begin position="6"/>
        <end position="26"/>
    </location>
</feature>
<feature type="transmembrane region" description="Helical" evidence="1">
    <location>
        <begin position="38"/>
        <end position="57"/>
    </location>
</feature>
<dbReference type="PANTHER" id="PTHR22911:SF137">
    <property type="entry name" value="SOLUTE CARRIER FAMILY 35 MEMBER G2-RELATED"/>
    <property type="match status" value="1"/>
</dbReference>
<reference evidence="3" key="1">
    <citation type="journal article" date="2020" name="mSystems">
        <title>Genome- and Community-Level Interaction Insights into Carbon Utilization and Element Cycling Functions of Hydrothermarchaeota in Hydrothermal Sediment.</title>
        <authorList>
            <person name="Zhou Z."/>
            <person name="Liu Y."/>
            <person name="Xu W."/>
            <person name="Pan J."/>
            <person name="Luo Z.H."/>
            <person name="Li M."/>
        </authorList>
    </citation>
    <scope>NUCLEOTIDE SEQUENCE [LARGE SCALE GENOMIC DNA]</scope>
    <source>
        <strain evidence="3">SpSt-914</strain>
    </source>
</reference>
<organism evidence="3">
    <name type="scientific">candidate division WOR-3 bacterium</name>
    <dbReference type="NCBI Taxonomy" id="2052148"/>
    <lineage>
        <taxon>Bacteria</taxon>
        <taxon>Bacteria division WOR-3</taxon>
    </lineage>
</organism>
<keyword evidence="1" id="KW-0472">Membrane</keyword>
<feature type="transmembrane region" description="Helical" evidence="1">
    <location>
        <begin position="156"/>
        <end position="179"/>
    </location>
</feature>
<proteinExistence type="predicted"/>
<feature type="transmembrane region" description="Helical" evidence="1">
    <location>
        <begin position="97"/>
        <end position="119"/>
    </location>
</feature>
<gene>
    <name evidence="3" type="ORF">ENX16_06595</name>
</gene>
<feature type="transmembrane region" description="Helical" evidence="1">
    <location>
        <begin position="227"/>
        <end position="244"/>
    </location>
</feature>
<evidence type="ECO:0000313" key="3">
    <source>
        <dbReference type="EMBL" id="HGD13724.1"/>
    </source>
</evidence>
<sequence>MPSLPFLGETLALLSAMFWAFAVILFRKSGESIHPLGLNLFKNLLALLLFIPTLLVLNKPLLPALPQNLYIRFFFSGLLGMAVGDTLFFMSLNRIGAGLSAIVSYLYSPLLITLSVLFLKESLTWVQILGTLLILSALLLTTRLQSERNITRKNLALGILFGLLSTTATTVGVVIIKPILNQTSLFWATAFRLFAGLLGIIIFTILLPQGKTIISSAFKIKGIKYSIPGTVLGTYIALTVWLGGMKFTQVSVAAPLNQLSNIFIFILAALVLKEPVTLRRLIAIILAFGGALLVFFG</sequence>
<feature type="domain" description="EamA" evidence="2">
    <location>
        <begin position="157"/>
        <end position="295"/>
    </location>
</feature>
<evidence type="ECO:0000259" key="2">
    <source>
        <dbReference type="Pfam" id="PF00892"/>
    </source>
</evidence>
<dbReference type="InterPro" id="IPR037185">
    <property type="entry name" value="EmrE-like"/>
</dbReference>
<name>A0A7V3PUG1_UNCW3</name>
<dbReference type="SUPFAM" id="SSF103481">
    <property type="entry name" value="Multidrug resistance efflux transporter EmrE"/>
    <property type="match status" value="2"/>
</dbReference>
<dbReference type="InterPro" id="IPR000620">
    <property type="entry name" value="EamA_dom"/>
</dbReference>
<dbReference type="Gene3D" id="1.10.3730.20">
    <property type="match status" value="1"/>
</dbReference>
<feature type="transmembrane region" description="Helical" evidence="1">
    <location>
        <begin position="278"/>
        <end position="296"/>
    </location>
</feature>
<feature type="transmembrane region" description="Helical" evidence="1">
    <location>
        <begin position="185"/>
        <end position="207"/>
    </location>
</feature>
<feature type="transmembrane region" description="Helical" evidence="1">
    <location>
        <begin position="250"/>
        <end position="271"/>
    </location>
</feature>